<accession>A0AAE6WFR2</accession>
<sequence length="553" mass="60728">MKIDVGEVLATRDELLRTKTHLLGSLSDAKMAADSVKKSSALAGQAKKAVEAEYANYKLPFITVLEEALIGLVNTFDQKIDDFKEIVEETAADAVIDTQTIDELKQTLRTKQNELKELDASFKKTYSSVSDIVSVHVPSIGGITKELSDTKKVYENTKKWLERFENQNEAFKKIDDQLELQLKAIGNVGSEVSKGYGTLKTGSYLFKTDYLTSSQKFDKAMRATVIQRNPALEMLSGTDLDTRGLNDISKMIGDLKWGKGKYKVAKDTQKYLVNAYLVAALKKDSKGRIGFKTADELYKEIEKHLPKAVREKLEKPLKKLIEHLDNKYIVKAFQTSKSGLSKKNMRVLIDIKANVVKGGEKLTKQLYIYDTKKIADPLQKGSLKVKDYLKEAKSSALKELSFKSMFKDFSKAKGLGRVVPGINIASKTLSLYDGLNESTKMANKHKLKGKWKAMSLIGGTAVDLGDMAVTAGATTVGSMAGSWLVAAGAGVLGIATAPAWLTVGVGAVASVIACKVVSDRIKSSNVKSFVKEKWNDFLDFSSKLTNKGGKIIE</sequence>
<evidence type="ECO:0000313" key="3">
    <source>
        <dbReference type="EMBL" id="QIA89924.1"/>
    </source>
</evidence>
<dbReference type="RefSeq" id="WP_163592375.1">
    <property type="nucleotide sequence ID" value="NZ_CP040852.1"/>
</dbReference>
<reference evidence="3 4" key="1">
    <citation type="journal article" date="2019" name="Nat. Med.">
        <title>Preventing dysbiosis of the neonatal mouse intestinal microbiome protects against late-onset sepsis.</title>
        <authorList>
            <person name="Singer J.R."/>
            <person name="Blosser E.G."/>
            <person name="Zindl C.L."/>
            <person name="Silberger D.J."/>
            <person name="Conlan S."/>
            <person name="Laufer V.A."/>
            <person name="DiToro D."/>
            <person name="Deming C."/>
            <person name="Kumar R."/>
            <person name="Morrow C.D."/>
            <person name="Segre J.A."/>
            <person name="Gray M.J."/>
            <person name="Randolph D.A."/>
            <person name="Weaver C.T."/>
        </authorList>
    </citation>
    <scope>NUCLEOTIDE SEQUENCE [LARGE SCALE GENOMIC DNA]</scope>
    <source>
        <strain evidence="3 4">V10</strain>
    </source>
</reference>
<dbReference type="AlphaFoldDB" id="A0AAE6WFR2"/>
<feature type="domain" description="LXG" evidence="2">
    <location>
        <begin position="1"/>
        <end position="235"/>
    </location>
</feature>
<gene>
    <name evidence="3" type="ORF">FEE40_07145</name>
</gene>
<dbReference type="InterPro" id="IPR006829">
    <property type="entry name" value="LXG_dom"/>
</dbReference>
<evidence type="ECO:0000259" key="2">
    <source>
        <dbReference type="PROSITE" id="PS51756"/>
    </source>
</evidence>
<proteinExistence type="inferred from homology"/>
<evidence type="ECO:0000256" key="1">
    <source>
        <dbReference type="ARBA" id="ARBA00034117"/>
    </source>
</evidence>
<dbReference type="Pfam" id="PF04740">
    <property type="entry name" value="LXG"/>
    <property type="match status" value="1"/>
</dbReference>
<dbReference type="Proteomes" id="UP000463931">
    <property type="component" value="Chromosome"/>
</dbReference>
<comment type="similarity">
    <text evidence="1">In the N-terminal section; belongs to the LXG family.</text>
</comment>
<organism evidence="3 4">
    <name type="scientific">Ligilactobacillus murinus</name>
    <dbReference type="NCBI Taxonomy" id="1622"/>
    <lineage>
        <taxon>Bacteria</taxon>
        <taxon>Bacillati</taxon>
        <taxon>Bacillota</taxon>
        <taxon>Bacilli</taxon>
        <taxon>Lactobacillales</taxon>
        <taxon>Lactobacillaceae</taxon>
        <taxon>Ligilactobacillus</taxon>
    </lineage>
</organism>
<dbReference type="EMBL" id="CP040852">
    <property type="protein sequence ID" value="QIA89924.1"/>
    <property type="molecule type" value="Genomic_DNA"/>
</dbReference>
<dbReference type="PROSITE" id="PS51756">
    <property type="entry name" value="LXG"/>
    <property type="match status" value="1"/>
</dbReference>
<name>A0AAE6WFR2_9LACO</name>
<protein>
    <recommendedName>
        <fullName evidence="2">LXG domain-containing protein</fullName>
    </recommendedName>
</protein>
<evidence type="ECO:0000313" key="4">
    <source>
        <dbReference type="Proteomes" id="UP000463931"/>
    </source>
</evidence>